<sequence>MKVCVFGASGYLGSAVYQLAKNDPEMDVSGTYLEDPGELTDLHKLDVNEPESFSGFYKTMQPDVVVWSVMSGSYEDELINEGLFHLLTHLTPETKLVYLSTDFVFTDGNGPYTEADPTGKLPDEHVWSTYANAKVKAERLITKELTNYAILRAGPIYGKNSLGKRDERTEEMIAALERGKTAAYRDDLIRTFVHVEDLADAVKTFISNDRKGIYHTGPKQKASYYTFMYKMAEQLGYNTGLLEKASETELPDEEVPKNTALTTEKIAKETNLHFRTMN</sequence>
<keyword evidence="3" id="KW-1185">Reference proteome</keyword>
<evidence type="ECO:0000313" key="3">
    <source>
        <dbReference type="Proteomes" id="UP001597502"/>
    </source>
</evidence>
<dbReference type="PANTHER" id="PTHR43242">
    <property type="entry name" value="NAD(P)-BINDING ROSSMANN-FOLD SUPERFAMILY PROTEIN"/>
    <property type="match status" value="1"/>
</dbReference>
<dbReference type="Gene3D" id="3.40.50.720">
    <property type="entry name" value="NAD(P)-binding Rossmann-like Domain"/>
    <property type="match status" value="1"/>
</dbReference>
<comment type="caution">
    <text evidence="2">The sequence shown here is derived from an EMBL/GenBank/DDBJ whole genome shotgun (WGS) entry which is preliminary data.</text>
</comment>
<dbReference type="SUPFAM" id="SSF51735">
    <property type="entry name" value="NAD(P)-binding Rossmann-fold domains"/>
    <property type="match status" value="1"/>
</dbReference>
<dbReference type="Proteomes" id="UP001597502">
    <property type="component" value="Unassembled WGS sequence"/>
</dbReference>
<organism evidence="2 3">
    <name type="scientific">Lentibacillus juripiscarius</name>
    <dbReference type="NCBI Taxonomy" id="257446"/>
    <lineage>
        <taxon>Bacteria</taxon>
        <taxon>Bacillati</taxon>
        <taxon>Bacillota</taxon>
        <taxon>Bacilli</taxon>
        <taxon>Bacillales</taxon>
        <taxon>Bacillaceae</taxon>
        <taxon>Lentibacillus</taxon>
    </lineage>
</organism>
<gene>
    <name evidence="2" type="ORF">ACFSUO_14825</name>
</gene>
<proteinExistence type="predicted"/>
<evidence type="ECO:0000259" key="1">
    <source>
        <dbReference type="Pfam" id="PF04321"/>
    </source>
</evidence>
<dbReference type="Pfam" id="PF04321">
    <property type="entry name" value="RmlD_sub_bind"/>
    <property type="match status" value="1"/>
</dbReference>
<protein>
    <submittedName>
        <fullName evidence="2">Sugar nucleotide-binding protein</fullName>
    </submittedName>
</protein>
<accession>A0ABW5V9W3</accession>
<dbReference type="InterPro" id="IPR036291">
    <property type="entry name" value="NAD(P)-bd_dom_sf"/>
</dbReference>
<dbReference type="EMBL" id="JBHUNA010000039">
    <property type="protein sequence ID" value="MFD2762230.1"/>
    <property type="molecule type" value="Genomic_DNA"/>
</dbReference>
<dbReference type="PANTHER" id="PTHR43242:SF1">
    <property type="entry name" value="NAD(P)-BINDING ROSSMANN-FOLD SUPERFAMILY PROTEIN"/>
    <property type="match status" value="1"/>
</dbReference>
<dbReference type="RefSeq" id="WP_382395524.1">
    <property type="nucleotide sequence ID" value="NZ_JBHUNA010000039.1"/>
</dbReference>
<evidence type="ECO:0000313" key="2">
    <source>
        <dbReference type="EMBL" id="MFD2762230.1"/>
    </source>
</evidence>
<dbReference type="InterPro" id="IPR029903">
    <property type="entry name" value="RmlD-like-bd"/>
</dbReference>
<feature type="domain" description="RmlD-like substrate binding" evidence="1">
    <location>
        <begin position="1"/>
        <end position="275"/>
    </location>
</feature>
<reference evidence="3" key="1">
    <citation type="journal article" date="2019" name="Int. J. Syst. Evol. Microbiol.">
        <title>The Global Catalogue of Microorganisms (GCM) 10K type strain sequencing project: providing services to taxonomists for standard genome sequencing and annotation.</title>
        <authorList>
            <consortium name="The Broad Institute Genomics Platform"/>
            <consortium name="The Broad Institute Genome Sequencing Center for Infectious Disease"/>
            <person name="Wu L."/>
            <person name="Ma J."/>
        </authorList>
    </citation>
    <scope>NUCLEOTIDE SEQUENCE [LARGE SCALE GENOMIC DNA]</scope>
    <source>
        <strain evidence="3">TISTR 1535</strain>
    </source>
</reference>
<name>A0ABW5V9W3_9BACI</name>